<feature type="non-terminal residue" evidence="1">
    <location>
        <position position="1"/>
    </location>
</feature>
<dbReference type="OrthoDB" id="1597724at2759"/>
<proteinExistence type="predicted"/>
<organism evidence="1 2">
    <name type="scientific">Didymodactylos carnosus</name>
    <dbReference type="NCBI Taxonomy" id="1234261"/>
    <lineage>
        <taxon>Eukaryota</taxon>
        <taxon>Metazoa</taxon>
        <taxon>Spiralia</taxon>
        <taxon>Gnathifera</taxon>
        <taxon>Rotifera</taxon>
        <taxon>Eurotatoria</taxon>
        <taxon>Bdelloidea</taxon>
        <taxon>Philodinida</taxon>
        <taxon>Philodinidae</taxon>
        <taxon>Didymodactylos</taxon>
    </lineage>
</organism>
<protein>
    <recommendedName>
        <fullName evidence="3">GB1/RHD3-type G domain-containing protein</fullName>
    </recommendedName>
</protein>
<reference evidence="1" key="1">
    <citation type="submission" date="2021-02" db="EMBL/GenBank/DDBJ databases">
        <authorList>
            <person name="Nowell W R."/>
        </authorList>
    </citation>
    <scope>NUCLEOTIDE SEQUENCE</scope>
</reference>
<dbReference type="AlphaFoldDB" id="A0A8S3A3T6"/>
<gene>
    <name evidence="1" type="ORF">SRO942_LOCUS50790</name>
</gene>
<name>A0A8S3A3T6_9BILA</name>
<dbReference type="Gene3D" id="3.40.50.300">
    <property type="entry name" value="P-loop containing nucleotide triphosphate hydrolases"/>
    <property type="match status" value="1"/>
</dbReference>
<evidence type="ECO:0008006" key="3">
    <source>
        <dbReference type="Google" id="ProtNLM"/>
    </source>
</evidence>
<sequence>DFDYIMIIDTEGLLGVEREDKEFDRRLVLFCLAVSHLVIVNMIGEVNESLKTMLTLCADSLKQMNVNRVPQPIVHFILNQKADLNIQNNQAAIDKIIADLKSFDLSGMIDIKPETFHTLPNAFKKERGPLNDTNLPCLIKTEPDFIELV</sequence>
<dbReference type="SUPFAM" id="SSF52540">
    <property type="entry name" value="P-loop containing nucleoside triphosphate hydrolases"/>
    <property type="match status" value="1"/>
</dbReference>
<dbReference type="InterPro" id="IPR027417">
    <property type="entry name" value="P-loop_NTPase"/>
</dbReference>
<evidence type="ECO:0000313" key="2">
    <source>
        <dbReference type="Proteomes" id="UP000681722"/>
    </source>
</evidence>
<feature type="non-terminal residue" evidence="1">
    <location>
        <position position="149"/>
    </location>
</feature>
<accession>A0A8S3A3T6</accession>
<dbReference type="Proteomes" id="UP000681722">
    <property type="component" value="Unassembled WGS sequence"/>
</dbReference>
<evidence type="ECO:0000313" key="1">
    <source>
        <dbReference type="EMBL" id="CAF4667338.1"/>
    </source>
</evidence>
<dbReference type="EMBL" id="CAJOBC010148541">
    <property type="protein sequence ID" value="CAF4667338.1"/>
    <property type="molecule type" value="Genomic_DNA"/>
</dbReference>
<comment type="caution">
    <text evidence="1">The sequence shown here is derived from an EMBL/GenBank/DDBJ whole genome shotgun (WGS) entry which is preliminary data.</text>
</comment>